<sequence>MASINTTHVKSSRLTTLAQQLRLYKPDEETDCATTTPVGSERFTPKKAAVLICLFEQSDGGLRVILTKRSSRLSTHSGEVSLPGGKAEEDDVDDADTATREAKEEIGLDPSLVDVVAYLEPFLSKHLLRVIPVIGLLSDANAFTPTPNVAEVDDVFDAPLEMFLKIVTNTTKPLGAIILQDENRRCEQREWMGEKYLVHYFDYETGGKKYLIWGLTAGILIRAASIVYQRQPDFVEQNPKFKVPGDLNKDTIMP</sequence>
<evidence type="ECO:0000256" key="3">
    <source>
        <dbReference type="ARBA" id="ARBA00022723"/>
    </source>
</evidence>
<comment type="cofactor">
    <cofactor evidence="1">
        <name>Mn(2+)</name>
        <dbReference type="ChEBI" id="CHEBI:29035"/>
    </cofactor>
</comment>
<dbReference type="GO" id="GO:0008893">
    <property type="term" value="F:guanosine-3',5'-bis(diphosphate) 3'-diphosphatase activity"/>
    <property type="evidence" value="ECO:0007669"/>
    <property type="project" value="UniProtKB-ARBA"/>
</dbReference>
<dbReference type="GO" id="GO:0015938">
    <property type="term" value="P:coenzyme A catabolic process"/>
    <property type="evidence" value="ECO:0007669"/>
    <property type="project" value="TreeGrafter"/>
</dbReference>
<accession>A0A5N6MBT9</accession>
<dbReference type="AlphaFoldDB" id="A0A5N6MBT9"/>
<comment type="caution">
    <text evidence="8">The sequence shown here is derived from an EMBL/GenBank/DDBJ whole genome shotgun (WGS) entry which is preliminary data.</text>
</comment>
<keyword evidence="5" id="KW-0460">Magnesium</keyword>
<dbReference type="PANTHER" id="PTHR12992">
    <property type="entry name" value="NUDIX HYDROLASE"/>
    <property type="match status" value="1"/>
</dbReference>
<gene>
    <name evidence="8" type="ORF">E3N88_33387</name>
</gene>
<dbReference type="Proteomes" id="UP000326396">
    <property type="component" value="Linkage Group LG6"/>
</dbReference>
<dbReference type="InterPro" id="IPR045121">
    <property type="entry name" value="CoAse"/>
</dbReference>
<dbReference type="FunFam" id="3.90.79.10:FF:000036">
    <property type="entry name" value="Nudix hydrolase 11"/>
    <property type="match status" value="1"/>
</dbReference>
<dbReference type="GO" id="GO:0015937">
    <property type="term" value="P:coenzyme A biosynthetic process"/>
    <property type="evidence" value="ECO:0007669"/>
    <property type="project" value="UniProtKB-ARBA"/>
</dbReference>
<proteinExistence type="predicted"/>
<dbReference type="GO" id="GO:0046872">
    <property type="term" value="F:metal ion binding"/>
    <property type="evidence" value="ECO:0007669"/>
    <property type="project" value="UniProtKB-KW"/>
</dbReference>
<feature type="domain" description="Nudix hydrolase" evidence="7">
    <location>
        <begin position="45"/>
        <end position="180"/>
    </location>
</feature>
<dbReference type="InterPro" id="IPR015797">
    <property type="entry name" value="NUDIX_hydrolase-like_dom_sf"/>
</dbReference>
<keyword evidence="4" id="KW-0378">Hydrolase</keyword>
<evidence type="ECO:0000313" key="8">
    <source>
        <dbReference type="EMBL" id="KAD3337866.1"/>
    </source>
</evidence>
<dbReference type="InterPro" id="IPR000086">
    <property type="entry name" value="NUDIX_hydrolase_dom"/>
</dbReference>
<evidence type="ECO:0000259" key="7">
    <source>
        <dbReference type="PROSITE" id="PS51462"/>
    </source>
</evidence>
<evidence type="ECO:0000256" key="5">
    <source>
        <dbReference type="ARBA" id="ARBA00022842"/>
    </source>
</evidence>
<keyword evidence="9" id="KW-1185">Reference proteome</keyword>
<evidence type="ECO:0000256" key="1">
    <source>
        <dbReference type="ARBA" id="ARBA00001936"/>
    </source>
</evidence>
<organism evidence="8 9">
    <name type="scientific">Mikania micrantha</name>
    <name type="common">bitter vine</name>
    <dbReference type="NCBI Taxonomy" id="192012"/>
    <lineage>
        <taxon>Eukaryota</taxon>
        <taxon>Viridiplantae</taxon>
        <taxon>Streptophyta</taxon>
        <taxon>Embryophyta</taxon>
        <taxon>Tracheophyta</taxon>
        <taxon>Spermatophyta</taxon>
        <taxon>Magnoliopsida</taxon>
        <taxon>eudicotyledons</taxon>
        <taxon>Gunneridae</taxon>
        <taxon>Pentapetalae</taxon>
        <taxon>asterids</taxon>
        <taxon>campanulids</taxon>
        <taxon>Asterales</taxon>
        <taxon>Asteraceae</taxon>
        <taxon>Asteroideae</taxon>
        <taxon>Heliantheae alliance</taxon>
        <taxon>Eupatorieae</taxon>
        <taxon>Mikania</taxon>
    </lineage>
</organism>
<dbReference type="PANTHER" id="PTHR12992:SF24">
    <property type="entry name" value="PEROXISOMAL COENZYME A DIPHOSPHATASE NUDT7"/>
    <property type="match status" value="1"/>
</dbReference>
<dbReference type="CDD" id="cd03426">
    <property type="entry name" value="NUDIX_CoAse_Nudt7"/>
    <property type="match status" value="1"/>
</dbReference>
<dbReference type="GO" id="GO:0010945">
    <property type="term" value="F:coenzyme A diphosphatase activity"/>
    <property type="evidence" value="ECO:0007669"/>
    <property type="project" value="InterPro"/>
</dbReference>
<dbReference type="Gene3D" id="3.90.79.10">
    <property type="entry name" value="Nucleoside Triphosphate Pyrophosphohydrolase"/>
    <property type="match status" value="1"/>
</dbReference>
<dbReference type="GO" id="GO:0005737">
    <property type="term" value="C:cytoplasm"/>
    <property type="evidence" value="ECO:0007669"/>
    <property type="project" value="UniProtKB-ARBA"/>
</dbReference>
<evidence type="ECO:0000256" key="2">
    <source>
        <dbReference type="ARBA" id="ARBA00001946"/>
    </source>
</evidence>
<dbReference type="OrthoDB" id="206213at2759"/>
<dbReference type="Pfam" id="PF00293">
    <property type="entry name" value="NUDIX"/>
    <property type="match status" value="1"/>
</dbReference>
<dbReference type="SUPFAM" id="SSF55811">
    <property type="entry name" value="Nudix"/>
    <property type="match status" value="1"/>
</dbReference>
<keyword evidence="3" id="KW-0479">Metal-binding</keyword>
<keyword evidence="6" id="KW-0464">Manganese</keyword>
<dbReference type="EMBL" id="SZYD01000016">
    <property type="protein sequence ID" value="KAD3337866.1"/>
    <property type="molecule type" value="Genomic_DNA"/>
</dbReference>
<name>A0A5N6MBT9_9ASTR</name>
<evidence type="ECO:0000256" key="4">
    <source>
        <dbReference type="ARBA" id="ARBA00022801"/>
    </source>
</evidence>
<evidence type="ECO:0000313" key="9">
    <source>
        <dbReference type="Proteomes" id="UP000326396"/>
    </source>
</evidence>
<dbReference type="GO" id="GO:0006637">
    <property type="term" value="P:acyl-CoA metabolic process"/>
    <property type="evidence" value="ECO:0007669"/>
    <property type="project" value="UniProtKB-ARBA"/>
</dbReference>
<reference evidence="8 9" key="1">
    <citation type="submission" date="2019-05" db="EMBL/GenBank/DDBJ databases">
        <title>Mikania micrantha, genome provides insights into the molecular mechanism of rapid growth.</title>
        <authorList>
            <person name="Liu B."/>
        </authorList>
    </citation>
    <scope>NUCLEOTIDE SEQUENCE [LARGE SCALE GENOMIC DNA]</scope>
    <source>
        <strain evidence="8">NLD-2019</strain>
        <tissue evidence="8">Leaf</tissue>
    </source>
</reference>
<protein>
    <recommendedName>
        <fullName evidence="7">Nudix hydrolase domain-containing protein</fullName>
    </recommendedName>
</protein>
<dbReference type="PROSITE" id="PS51462">
    <property type="entry name" value="NUDIX"/>
    <property type="match status" value="1"/>
</dbReference>
<comment type="cofactor">
    <cofactor evidence="2">
        <name>Mg(2+)</name>
        <dbReference type="ChEBI" id="CHEBI:18420"/>
    </cofactor>
</comment>
<evidence type="ECO:0000256" key="6">
    <source>
        <dbReference type="ARBA" id="ARBA00023211"/>
    </source>
</evidence>